<feature type="domain" description="HTH cro/C1-type" evidence="2">
    <location>
        <begin position="15"/>
        <end position="69"/>
    </location>
</feature>
<name>A0A8J7HZK0_9NOST</name>
<keyword evidence="4" id="KW-1185">Reference proteome</keyword>
<evidence type="ECO:0000313" key="4">
    <source>
        <dbReference type="Proteomes" id="UP000632766"/>
    </source>
</evidence>
<dbReference type="PROSITE" id="PS50943">
    <property type="entry name" value="HTH_CROC1"/>
    <property type="match status" value="1"/>
</dbReference>
<dbReference type="EMBL" id="JAECZC010000111">
    <property type="protein sequence ID" value="MBH8567150.1"/>
    <property type="molecule type" value="Genomic_DNA"/>
</dbReference>
<dbReference type="SMART" id="SM00530">
    <property type="entry name" value="HTH_XRE"/>
    <property type="match status" value="1"/>
</dbReference>
<comment type="caution">
    <text evidence="3">The sequence shown here is derived from an EMBL/GenBank/DDBJ whole genome shotgun (WGS) entry which is preliminary data.</text>
</comment>
<proteinExistence type="predicted"/>
<dbReference type="GO" id="GO:0003700">
    <property type="term" value="F:DNA-binding transcription factor activity"/>
    <property type="evidence" value="ECO:0007669"/>
    <property type="project" value="TreeGrafter"/>
</dbReference>
<evidence type="ECO:0000259" key="2">
    <source>
        <dbReference type="PROSITE" id="PS50943"/>
    </source>
</evidence>
<dbReference type="InterPro" id="IPR010982">
    <property type="entry name" value="Lambda_DNA-bd_dom_sf"/>
</dbReference>
<protein>
    <submittedName>
        <fullName evidence="3">Helix-turn-helix transcriptional regulator</fullName>
    </submittedName>
</protein>
<dbReference type="CDD" id="cd00093">
    <property type="entry name" value="HTH_XRE"/>
    <property type="match status" value="1"/>
</dbReference>
<gene>
    <name evidence="3" type="ORF">I8748_34230</name>
</gene>
<dbReference type="Proteomes" id="UP000632766">
    <property type="component" value="Unassembled WGS sequence"/>
</dbReference>
<dbReference type="InterPro" id="IPR050807">
    <property type="entry name" value="TransReg_Diox_bact_type"/>
</dbReference>
<dbReference type="AlphaFoldDB" id="A0A8J7HZK0"/>
<dbReference type="PANTHER" id="PTHR46797:SF1">
    <property type="entry name" value="METHYLPHOSPHONATE SYNTHASE"/>
    <property type="match status" value="1"/>
</dbReference>
<dbReference type="InterPro" id="IPR001387">
    <property type="entry name" value="Cro/C1-type_HTH"/>
</dbReference>
<dbReference type="SUPFAM" id="SSF47413">
    <property type="entry name" value="lambda repressor-like DNA-binding domains"/>
    <property type="match status" value="1"/>
</dbReference>
<dbReference type="PANTHER" id="PTHR46797">
    <property type="entry name" value="HTH-TYPE TRANSCRIPTIONAL REGULATOR"/>
    <property type="match status" value="1"/>
</dbReference>
<dbReference type="Pfam" id="PF12844">
    <property type="entry name" value="HTH_19"/>
    <property type="match status" value="1"/>
</dbReference>
<dbReference type="RefSeq" id="WP_198128873.1">
    <property type="nucleotide sequence ID" value="NZ_JAECZC010000111.1"/>
</dbReference>
<evidence type="ECO:0000313" key="3">
    <source>
        <dbReference type="EMBL" id="MBH8567150.1"/>
    </source>
</evidence>
<dbReference type="GO" id="GO:0003677">
    <property type="term" value="F:DNA binding"/>
    <property type="evidence" value="ECO:0007669"/>
    <property type="project" value="UniProtKB-KW"/>
</dbReference>
<evidence type="ECO:0000256" key="1">
    <source>
        <dbReference type="ARBA" id="ARBA00023125"/>
    </source>
</evidence>
<accession>A0A8J7HZK0</accession>
<sequence length="107" mass="12439">MPDYQRFYTQVGRRIREAREKRGLSQEALASLVSLTRTSVTNIEKGRQKFLAHTLVDLAFALRVEPATLLPESKITSEEELDELLKDRPPEEQHWIKAVFDSVEERE</sequence>
<keyword evidence="1" id="KW-0238">DNA-binding</keyword>
<dbReference type="Gene3D" id="1.10.260.40">
    <property type="entry name" value="lambda repressor-like DNA-binding domains"/>
    <property type="match status" value="1"/>
</dbReference>
<dbReference type="GO" id="GO:0005829">
    <property type="term" value="C:cytosol"/>
    <property type="evidence" value="ECO:0007669"/>
    <property type="project" value="TreeGrafter"/>
</dbReference>
<organism evidence="3 4">
    <name type="scientific">Amazonocrinis nigriterrae CENA67</name>
    <dbReference type="NCBI Taxonomy" id="2794033"/>
    <lineage>
        <taxon>Bacteria</taxon>
        <taxon>Bacillati</taxon>
        <taxon>Cyanobacteriota</taxon>
        <taxon>Cyanophyceae</taxon>
        <taxon>Nostocales</taxon>
        <taxon>Nostocaceae</taxon>
        <taxon>Amazonocrinis</taxon>
        <taxon>Amazonocrinis nigriterrae</taxon>
    </lineage>
</organism>
<reference evidence="3 4" key="1">
    <citation type="journal article" date="2021" name="Int. J. Syst. Evol. Microbiol.">
        <title>Amazonocrinis nigriterrae gen. nov., sp. nov., Atlanticothrix silvestris gen. nov., sp. nov. and Dendronalium phyllosphericum gen. nov., sp. nov., nostocacean cyanobacteria from Brazilian environments.</title>
        <authorList>
            <person name="Alvarenga D.O."/>
            <person name="Andreote A.P.D."/>
            <person name="Branco L.H.Z."/>
            <person name="Delbaje E."/>
            <person name="Cruz R.B."/>
            <person name="Varani A.M."/>
            <person name="Fiore M.F."/>
        </authorList>
    </citation>
    <scope>NUCLEOTIDE SEQUENCE [LARGE SCALE GENOMIC DNA]</scope>
    <source>
        <strain evidence="3 4">CENA67</strain>
    </source>
</reference>